<keyword evidence="11" id="KW-1185">Reference proteome</keyword>
<dbReference type="InterPro" id="IPR051848">
    <property type="entry name" value="PGIP"/>
</dbReference>
<dbReference type="Proteomes" id="UP001177140">
    <property type="component" value="Unassembled WGS sequence"/>
</dbReference>
<keyword evidence="9" id="KW-0325">Glycoprotein</keyword>
<keyword evidence="7" id="KW-1133">Transmembrane helix</keyword>
<dbReference type="SUPFAM" id="SSF52058">
    <property type="entry name" value="L domain-like"/>
    <property type="match status" value="1"/>
</dbReference>
<evidence type="ECO:0000313" key="11">
    <source>
        <dbReference type="Proteomes" id="UP001177140"/>
    </source>
</evidence>
<dbReference type="GO" id="GO:0016020">
    <property type="term" value="C:membrane"/>
    <property type="evidence" value="ECO:0007669"/>
    <property type="project" value="UniProtKB-SubCell"/>
</dbReference>
<evidence type="ECO:0000256" key="6">
    <source>
        <dbReference type="ARBA" id="ARBA00022737"/>
    </source>
</evidence>
<protein>
    <submittedName>
        <fullName evidence="10">Uncharacterized protein</fullName>
    </submittedName>
</protein>
<dbReference type="InterPro" id="IPR032675">
    <property type="entry name" value="LRR_dom_sf"/>
</dbReference>
<gene>
    <name evidence="10" type="ORF">MKW94_020085</name>
</gene>
<proteinExistence type="inferred from homology"/>
<keyword evidence="5" id="KW-0812">Transmembrane</keyword>
<evidence type="ECO:0000256" key="5">
    <source>
        <dbReference type="ARBA" id="ARBA00022692"/>
    </source>
</evidence>
<dbReference type="Pfam" id="PF00560">
    <property type="entry name" value="LRR_1"/>
    <property type="match status" value="5"/>
</dbReference>
<keyword evidence="6" id="KW-0677">Repeat</keyword>
<dbReference type="InterPro" id="IPR001611">
    <property type="entry name" value="Leu-rich_rpt"/>
</dbReference>
<dbReference type="EMBL" id="JAJJMA010091378">
    <property type="protein sequence ID" value="MCL7029542.1"/>
    <property type="molecule type" value="Genomic_DNA"/>
</dbReference>
<sequence length="213" mass="22698">MKLQGLYLAGTGLIGELPEWLSSTSSLFFLDLSSNKKLIGLGELDLHSNNFTGGLSSIFTKAMDGVFGRGRYSFIDLSYNRFVGGIDTNIGNQKVMEFIGTLVLSNNNLGGRIPVSLGKLSQLRTLKLAKNNLIGTIPEELSNTRLTSIVLSNNKLTGGIPSGVINLFDLVEFDVSYNNLTGKIPTHKATLPASSFKGNPGLCGSPLAPCKSA</sequence>
<keyword evidence="4" id="KW-0433">Leucine-rich repeat</keyword>
<evidence type="ECO:0000256" key="8">
    <source>
        <dbReference type="ARBA" id="ARBA00023136"/>
    </source>
</evidence>
<evidence type="ECO:0000313" key="10">
    <source>
        <dbReference type="EMBL" id="MCL7029542.1"/>
    </source>
</evidence>
<evidence type="ECO:0000256" key="1">
    <source>
        <dbReference type="ARBA" id="ARBA00004167"/>
    </source>
</evidence>
<dbReference type="FunFam" id="3.80.10.10:FF:000111">
    <property type="entry name" value="LRR receptor-like serine/threonine-protein kinase ERECTA"/>
    <property type="match status" value="1"/>
</dbReference>
<comment type="caution">
    <text evidence="10">The sequence shown here is derived from an EMBL/GenBank/DDBJ whole genome shotgun (WGS) entry which is preliminary data.</text>
</comment>
<dbReference type="PANTHER" id="PTHR48059:SF30">
    <property type="entry name" value="OS06G0587000 PROTEIN"/>
    <property type="match status" value="1"/>
</dbReference>
<accession>A0AA41RZ70</accession>
<comment type="similarity">
    <text evidence="3">Belongs to the RLP family.</text>
</comment>
<dbReference type="PANTHER" id="PTHR48059">
    <property type="entry name" value="POLYGALACTURONASE INHIBITOR 1"/>
    <property type="match status" value="1"/>
</dbReference>
<evidence type="ECO:0000256" key="9">
    <source>
        <dbReference type="ARBA" id="ARBA00023180"/>
    </source>
</evidence>
<dbReference type="AlphaFoldDB" id="A0AA41RZ70"/>
<organism evidence="10 11">
    <name type="scientific">Papaver nudicaule</name>
    <name type="common">Iceland poppy</name>
    <dbReference type="NCBI Taxonomy" id="74823"/>
    <lineage>
        <taxon>Eukaryota</taxon>
        <taxon>Viridiplantae</taxon>
        <taxon>Streptophyta</taxon>
        <taxon>Embryophyta</taxon>
        <taxon>Tracheophyta</taxon>
        <taxon>Spermatophyta</taxon>
        <taxon>Magnoliopsida</taxon>
        <taxon>Ranunculales</taxon>
        <taxon>Papaveraceae</taxon>
        <taxon>Papaveroideae</taxon>
        <taxon>Papaver</taxon>
    </lineage>
</organism>
<reference evidence="10" key="1">
    <citation type="submission" date="2022-03" db="EMBL/GenBank/DDBJ databases">
        <title>A functionally conserved STORR gene fusion in Papaver species that diverged 16.8 million years ago.</title>
        <authorList>
            <person name="Catania T."/>
        </authorList>
    </citation>
    <scope>NUCLEOTIDE SEQUENCE</scope>
    <source>
        <strain evidence="10">S-191538</strain>
    </source>
</reference>
<evidence type="ECO:0000256" key="2">
    <source>
        <dbReference type="ARBA" id="ARBA00004196"/>
    </source>
</evidence>
<comment type="subcellular location">
    <subcellularLocation>
        <location evidence="2">Cell envelope</location>
    </subcellularLocation>
    <subcellularLocation>
        <location evidence="1">Membrane</location>
        <topology evidence="1">Single-pass membrane protein</topology>
    </subcellularLocation>
</comment>
<keyword evidence="8" id="KW-0472">Membrane</keyword>
<evidence type="ECO:0000256" key="3">
    <source>
        <dbReference type="ARBA" id="ARBA00009592"/>
    </source>
</evidence>
<dbReference type="Gene3D" id="3.80.10.10">
    <property type="entry name" value="Ribonuclease Inhibitor"/>
    <property type="match status" value="1"/>
</dbReference>
<evidence type="ECO:0000256" key="7">
    <source>
        <dbReference type="ARBA" id="ARBA00022989"/>
    </source>
</evidence>
<evidence type="ECO:0000256" key="4">
    <source>
        <dbReference type="ARBA" id="ARBA00022614"/>
    </source>
</evidence>
<name>A0AA41RZ70_PAPNU</name>